<gene>
    <name evidence="2" type="ORF">DY000_02006492</name>
</gene>
<evidence type="ECO:0000313" key="2">
    <source>
        <dbReference type="EMBL" id="KAF3546346.1"/>
    </source>
</evidence>
<name>A0ABQ7C3T4_BRACR</name>
<evidence type="ECO:0000256" key="1">
    <source>
        <dbReference type="SAM" id="MobiDB-lite"/>
    </source>
</evidence>
<accession>A0ABQ7C3T4</accession>
<dbReference type="EMBL" id="QGKV02000832">
    <property type="protein sequence ID" value="KAF3546346.1"/>
    <property type="molecule type" value="Genomic_DNA"/>
</dbReference>
<organism evidence="2 3">
    <name type="scientific">Brassica cretica</name>
    <name type="common">Mustard</name>
    <dbReference type="NCBI Taxonomy" id="69181"/>
    <lineage>
        <taxon>Eukaryota</taxon>
        <taxon>Viridiplantae</taxon>
        <taxon>Streptophyta</taxon>
        <taxon>Embryophyta</taxon>
        <taxon>Tracheophyta</taxon>
        <taxon>Spermatophyta</taxon>
        <taxon>Magnoliopsida</taxon>
        <taxon>eudicotyledons</taxon>
        <taxon>Gunneridae</taxon>
        <taxon>Pentapetalae</taxon>
        <taxon>rosids</taxon>
        <taxon>malvids</taxon>
        <taxon>Brassicales</taxon>
        <taxon>Brassicaceae</taxon>
        <taxon>Brassiceae</taxon>
        <taxon>Brassica</taxon>
    </lineage>
</organism>
<dbReference type="PANTHER" id="PTHR31099:SF24">
    <property type="entry name" value="AMINOTRANSFERASE-LIKE PLANT MOBILE DOMAIN-CONTAINING PROTEIN"/>
    <property type="match status" value="1"/>
</dbReference>
<protein>
    <submittedName>
        <fullName evidence="2">Uncharacterized protein</fullName>
    </submittedName>
</protein>
<feature type="region of interest" description="Disordered" evidence="1">
    <location>
        <begin position="186"/>
        <end position="226"/>
    </location>
</feature>
<keyword evidence="3" id="KW-1185">Reference proteome</keyword>
<dbReference type="Proteomes" id="UP000266723">
    <property type="component" value="Unassembled WGS sequence"/>
</dbReference>
<sequence length="405" mass="45237">MTLKTLYISPRSKIREGNLANIRRKYLIHPSVRMRSPTEVVRSGWLSGTLMAIQVLGELHGFSTGVHEILYSYYFTPLANKNGFYNLRSSDDAPLVEEPSRGVRCNHPFGYGWNSRYVFVNIQEPVGYPTSWRTVDVSRPVSFAGEVVAKLIMGIPRRFRWVTFLAWPVKACCMAGLGLHLVSPQNCGPRGTGSKRDGSKAGRVQNGTGRKRDGSKAGWATEDEVDGEEEKSPSFCRSLVIKMRNKKCDWTSARAGLTHHDQLEDKPGAVQDGMVWINLFDIPNSRVWGNVTRSPVSVVFDEYQKVKARKRRLSYTPPPRLARAALSAGGLSSISAEIMPNRDLLADAYRRLTSEALLLRGQVQDMMACWDLFLSGGFNHRSEDLSQAATPRSFIGSRFSEGPSF</sequence>
<comment type="caution">
    <text evidence="2">The sequence shown here is derived from an EMBL/GenBank/DDBJ whole genome shotgun (WGS) entry which is preliminary data.</text>
</comment>
<reference evidence="2 3" key="1">
    <citation type="journal article" date="2020" name="BMC Genomics">
        <title>Intraspecific diversification of the crop wild relative Brassica cretica Lam. using demographic model selection.</title>
        <authorList>
            <person name="Kioukis A."/>
            <person name="Michalopoulou V.A."/>
            <person name="Briers L."/>
            <person name="Pirintsos S."/>
            <person name="Studholme D.J."/>
            <person name="Pavlidis P."/>
            <person name="Sarris P.F."/>
        </authorList>
    </citation>
    <scope>NUCLEOTIDE SEQUENCE [LARGE SCALE GENOMIC DNA]</scope>
    <source>
        <strain evidence="3">cv. PFS-1207/04</strain>
    </source>
</reference>
<dbReference type="PANTHER" id="PTHR31099">
    <property type="entry name" value="OS06G0165300 PROTEIN"/>
    <property type="match status" value="1"/>
</dbReference>
<proteinExistence type="predicted"/>
<evidence type="ECO:0000313" key="3">
    <source>
        <dbReference type="Proteomes" id="UP000266723"/>
    </source>
</evidence>